<organism evidence="1 2">
    <name type="scientific">Microbotryum saponariae</name>
    <dbReference type="NCBI Taxonomy" id="289078"/>
    <lineage>
        <taxon>Eukaryota</taxon>
        <taxon>Fungi</taxon>
        <taxon>Dikarya</taxon>
        <taxon>Basidiomycota</taxon>
        <taxon>Pucciniomycotina</taxon>
        <taxon>Microbotryomycetes</taxon>
        <taxon>Microbotryales</taxon>
        <taxon>Microbotryaceae</taxon>
        <taxon>Microbotryum</taxon>
    </lineage>
</organism>
<keyword evidence="2" id="KW-1185">Reference proteome</keyword>
<dbReference type="OrthoDB" id="5277092at2759"/>
<dbReference type="EMBL" id="FMWP01000088">
    <property type="protein sequence ID" value="SCZ96553.1"/>
    <property type="molecule type" value="Genomic_DNA"/>
</dbReference>
<name>A0A2X0LK90_9BASI</name>
<evidence type="ECO:0000313" key="2">
    <source>
        <dbReference type="Proteomes" id="UP000249723"/>
    </source>
</evidence>
<protein>
    <submittedName>
        <fullName evidence="1">BZ3500_MvSof-1268-A1-R1_Chr8-2g10292 protein</fullName>
    </submittedName>
</protein>
<evidence type="ECO:0000313" key="1">
    <source>
        <dbReference type="EMBL" id="SCZ96553.1"/>
    </source>
</evidence>
<dbReference type="AlphaFoldDB" id="A0A2X0LK90"/>
<dbReference type="Proteomes" id="UP000249723">
    <property type="component" value="Unassembled WGS sequence"/>
</dbReference>
<reference evidence="2" key="1">
    <citation type="submission" date="2016-10" db="EMBL/GenBank/DDBJ databases">
        <authorList>
            <person name="Jeantristanb JTB J.-T."/>
            <person name="Ricardo R."/>
        </authorList>
    </citation>
    <scope>NUCLEOTIDE SEQUENCE [LARGE SCALE GENOMIC DNA]</scope>
</reference>
<proteinExistence type="predicted"/>
<sequence length="99" mass="10914">MPPVDPTILSTEAAAPITSFVSQSPNSNYTLNERVAGQALTDLCRLGPNGQTQCVQVHEQVTKVFALMQRQGFLCQLPSDPSHTELFCQRIQQIVAWQS</sequence>
<accession>A0A2X0LK90</accession>
<gene>
    <name evidence="1" type="ORF">BZ3500_MVSOF-1268-A1-R1_CHR8-2G10292</name>
</gene>